<keyword evidence="2" id="KW-1185">Reference proteome</keyword>
<gene>
    <name evidence="1" type="ORF">PPG34_01115</name>
</gene>
<evidence type="ECO:0000313" key="1">
    <source>
        <dbReference type="EMBL" id="MDT7040928.1"/>
    </source>
</evidence>
<dbReference type="Pfam" id="PF22091">
    <property type="entry name" value="DUF6941"/>
    <property type="match status" value="1"/>
</dbReference>
<dbReference type="RefSeq" id="WP_313831287.1">
    <property type="nucleotide sequence ID" value="NZ_JAQOUE010000001.1"/>
</dbReference>
<reference evidence="1 2" key="1">
    <citation type="journal article" date="2023" name="ISME J.">
        <title>Cultivation and genomic characterization of novel and ubiquitous marine nitrite-oxidizing bacteria from the Nitrospirales.</title>
        <authorList>
            <person name="Mueller A.J."/>
            <person name="Daebeler A."/>
            <person name="Herbold C.W."/>
            <person name="Kirkegaard R.H."/>
            <person name="Daims H."/>
        </authorList>
    </citation>
    <scope>NUCLEOTIDE SEQUENCE [LARGE SCALE GENOMIC DNA]</scope>
    <source>
        <strain evidence="1 2">EB</strain>
    </source>
</reference>
<name>A0ABU3K3I8_9BACT</name>
<dbReference type="EMBL" id="JAQOUE010000001">
    <property type="protein sequence ID" value="MDT7040928.1"/>
    <property type="molecule type" value="Genomic_DNA"/>
</dbReference>
<organism evidence="1 2">
    <name type="scientific">Candidatus Nitronereus thalassa</name>
    <dbReference type="NCBI Taxonomy" id="3020898"/>
    <lineage>
        <taxon>Bacteria</taxon>
        <taxon>Pseudomonadati</taxon>
        <taxon>Nitrospirota</taxon>
        <taxon>Nitrospiria</taxon>
        <taxon>Nitrospirales</taxon>
        <taxon>Nitrospiraceae</taxon>
        <taxon>Candidatus Nitronereus</taxon>
    </lineage>
</organism>
<dbReference type="Proteomes" id="UP001250932">
    <property type="component" value="Unassembled WGS sequence"/>
</dbReference>
<sequence length="142" mass="16336">MSDQEIVKPSVQAFLVCDQVIVDSQTGKKSLIGTFTHLWAPRFPCQHHQMGVYFCLTDAEGEYEFELQLAYLDQDKIVGKATLTPFTIKNRLEIHDFGVNIPSLVFPGPGRYEFRLKANGYFITHKDFDVIQQERPQQSHDE</sequence>
<dbReference type="InterPro" id="IPR054221">
    <property type="entry name" value="DUF6941"/>
</dbReference>
<evidence type="ECO:0000313" key="2">
    <source>
        <dbReference type="Proteomes" id="UP001250932"/>
    </source>
</evidence>
<proteinExistence type="predicted"/>
<accession>A0ABU3K3I8</accession>
<protein>
    <submittedName>
        <fullName evidence="1">Uncharacterized protein</fullName>
    </submittedName>
</protein>
<comment type="caution">
    <text evidence="1">The sequence shown here is derived from an EMBL/GenBank/DDBJ whole genome shotgun (WGS) entry which is preliminary data.</text>
</comment>